<evidence type="ECO:0008006" key="3">
    <source>
        <dbReference type="Google" id="ProtNLM"/>
    </source>
</evidence>
<proteinExistence type="predicted"/>
<dbReference type="RefSeq" id="WP_129081661.1">
    <property type="nucleotide sequence ID" value="NZ_CP041070.1"/>
</dbReference>
<name>A0A4Q0Y0Q2_9BACT</name>
<evidence type="ECO:0000313" key="1">
    <source>
        <dbReference type="EMBL" id="RXJ63616.1"/>
    </source>
</evidence>
<dbReference type="Proteomes" id="UP000290191">
    <property type="component" value="Unassembled WGS sequence"/>
</dbReference>
<gene>
    <name evidence="1" type="ORF">CRV06_05330</name>
</gene>
<dbReference type="AlphaFoldDB" id="A0A4Q0Y0Q2"/>
<protein>
    <recommendedName>
        <fullName evidence="3">Terminase large subunit gp17-like C-terminal domain-containing protein</fullName>
    </recommendedName>
</protein>
<reference evidence="1 2" key="1">
    <citation type="submission" date="2017-10" db="EMBL/GenBank/DDBJ databases">
        <title>Genomics of the genus Arcobacter.</title>
        <authorList>
            <person name="Perez-Cataluna A."/>
            <person name="Figueras M.J."/>
        </authorList>
    </citation>
    <scope>NUCLEOTIDE SEQUENCE [LARGE SCALE GENOMIC DNA]</scope>
    <source>
        <strain evidence="1 2">DSM 24636</strain>
    </source>
</reference>
<comment type="caution">
    <text evidence="1">The sequence shown here is derived from an EMBL/GenBank/DDBJ whole genome shotgun (WGS) entry which is preliminary data.</text>
</comment>
<evidence type="ECO:0000313" key="2">
    <source>
        <dbReference type="Proteomes" id="UP000290191"/>
    </source>
</evidence>
<dbReference type="Gene3D" id="3.30.420.240">
    <property type="match status" value="1"/>
</dbReference>
<keyword evidence="2" id="KW-1185">Reference proteome</keyword>
<dbReference type="OrthoDB" id="9771580at2"/>
<dbReference type="EMBL" id="PDKO01000003">
    <property type="protein sequence ID" value="RXJ63616.1"/>
    <property type="molecule type" value="Genomic_DNA"/>
</dbReference>
<accession>A0A4Q0Y0Q2</accession>
<sequence>MEKEQILEQQRLKVLKLKETKELKQRVIKAKIRKGGWEGFRLYIHGVFEKVYGRSFEEYWYHELIIRVLWNVIIGKEKRVIIELAPRFAKTELTVRQFLSYVQGIMDFVKNQYFTYGAELTEDTSVDVKTIMKSDYFKDLFPKKKFSDDQNKKANWKLTDGSEYFGSSIGGAATGKGSHITVIDDSLKADDSDSKAEKDKAWKFIQNSVFTRLENGGAVINIMQRLAEDDATGRFMKEQGVKNHIGGNLASDNGMWTVITLPLITDEDILYEYEDFKYFRAAGEILPNRNYKTKEEIDLLKRGVSEKEFEKQYNQNVSRAKTGHFKEEDITYIADIDLPEQNFYILVDNAESTNEGADDRAIACEGWSIDDNKIEMCVIMDGKRGKWDVYGTSRQLIEMMIKFPEAAVWIEEAGGGITLIVVLKKELLIENTKRRAKGKPPIKNSINGFKPPREISKQAKIKDYMTAPHEQHQIKIYKGCDIDFQKQYKKELLRFDPSKKQQTDNCIDAVSSGWLVAVPKKTVIKVVKKVAKRKKPKKAGKWRGV</sequence>
<organism evidence="1 2">
    <name type="scientific">Halarcobacter anaerophilus</name>
    <dbReference type="NCBI Taxonomy" id="877500"/>
    <lineage>
        <taxon>Bacteria</taxon>
        <taxon>Pseudomonadati</taxon>
        <taxon>Campylobacterota</taxon>
        <taxon>Epsilonproteobacteria</taxon>
        <taxon>Campylobacterales</taxon>
        <taxon>Arcobacteraceae</taxon>
        <taxon>Halarcobacter</taxon>
    </lineage>
</organism>